<gene>
    <name evidence="1" type="ORF">DWG14_02807</name>
</gene>
<reference evidence="1 2" key="1">
    <citation type="submission" date="2018-09" db="EMBL/GenBank/DDBJ databases">
        <title>Production of Trimethoprim by Streptomyces sp. 3E-1.</title>
        <authorList>
            <person name="Kang H.J."/>
            <person name="Kim S.B."/>
        </authorList>
    </citation>
    <scope>NUCLEOTIDE SEQUENCE [LARGE SCALE GENOMIC DNA]</scope>
    <source>
        <strain evidence="1 2">3E-1</strain>
    </source>
</reference>
<organism evidence="1 2">
    <name type="scientific">Streptomyces griseorubiginosus</name>
    <dbReference type="NCBI Taxonomy" id="67304"/>
    <lineage>
        <taxon>Bacteria</taxon>
        <taxon>Bacillati</taxon>
        <taxon>Actinomycetota</taxon>
        <taxon>Actinomycetes</taxon>
        <taxon>Kitasatosporales</taxon>
        <taxon>Streptomycetaceae</taxon>
        <taxon>Streptomyces</taxon>
    </lineage>
</organism>
<name>A0AAI8KZA5_9ACTN</name>
<dbReference type="Proteomes" id="UP000265765">
    <property type="component" value="Chromosome"/>
</dbReference>
<evidence type="ECO:0000313" key="1">
    <source>
        <dbReference type="EMBL" id="AYC38577.1"/>
    </source>
</evidence>
<dbReference type="KEGG" id="sge:DWG14_02807"/>
<proteinExistence type="predicted"/>
<evidence type="ECO:0000313" key="2">
    <source>
        <dbReference type="Proteomes" id="UP000265765"/>
    </source>
</evidence>
<dbReference type="GeneID" id="91281738"/>
<dbReference type="RefSeq" id="WP_425471458.1">
    <property type="nucleotide sequence ID" value="NZ_CP032427.1"/>
</dbReference>
<accession>A0AAI8KZA5</accession>
<sequence length="104" mass="11096">MSSSRLGTFVAGHEALTTSEFVELALGTPVELWLGAEGESESERAARLDAARDILADPEYRSLPDDVARIAVEVIEAHAPELFNVIPLARPAGRRQASRKGAAA</sequence>
<dbReference type="EMBL" id="CP032427">
    <property type="protein sequence ID" value="AYC38577.1"/>
    <property type="molecule type" value="Genomic_DNA"/>
</dbReference>
<protein>
    <submittedName>
        <fullName evidence="1">Uncharacterized protein</fullName>
    </submittedName>
</protein>
<dbReference type="AlphaFoldDB" id="A0AAI8KZA5"/>